<dbReference type="GO" id="GO:0006574">
    <property type="term" value="P:L-valine catabolic process"/>
    <property type="evidence" value="ECO:0007669"/>
    <property type="project" value="TreeGrafter"/>
</dbReference>
<dbReference type="GO" id="GO:0003860">
    <property type="term" value="F:3-hydroxyisobutyryl-CoA hydrolase activity"/>
    <property type="evidence" value="ECO:0007669"/>
    <property type="project" value="UniProtKB-EC"/>
</dbReference>
<gene>
    <name evidence="5" type="ORF">HZ995_13175</name>
</gene>
<dbReference type="AlphaFoldDB" id="A0A975EPC3"/>
<dbReference type="InterPro" id="IPR045004">
    <property type="entry name" value="ECH_dom"/>
</dbReference>
<sequence>MTDIHIRKIGLTGRITLNRPKALNALSYDMCLAIEDALDAWATDDSIKMLVIDAEGDRAFCAGGDIQEMYDTAKAGNYNYGRKFWRDEYRMNAKMFEFPKPVATFLQGFTMGGGVGVGCHGSHRVVGDTCQIAMPEVGIGLVPDVGGSYILAKAPDHMGEYLGLTAARMDAGDAITAGFADYYIPEEQWPALIAQLEETGDFSLIDAAASEPAQGKITAQLSEINRHFAGATLLDIVNSLKSEDSEFAANTLKALGRNSPLSMACGLEIIRRGRAFDNIRPSLEQEFRFTYRSGESGEFVEGIRAAIIDKDRNPQWTHTLDNPPAAMVMKMLMPLGAEKLTFEKGETA</sequence>
<comment type="catalytic activity">
    <reaction evidence="1">
        <text>3-hydroxy-2-methylpropanoyl-CoA + H2O = 3-hydroxy-2-methylpropanoate + CoA + H(+)</text>
        <dbReference type="Rhea" id="RHEA:20888"/>
        <dbReference type="ChEBI" id="CHEBI:11805"/>
        <dbReference type="ChEBI" id="CHEBI:15377"/>
        <dbReference type="ChEBI" id="CHEBI:15378"/>
        <dbReference type="ChEBI" id="CHEBI:57287"/>
        <dbReference type="ChEBI" id="CHEBI:57340"/>
        <dbReference type="EC" id="3.1.2.4"/>
    </reaction>
</comment>
<dbReference type="GO" id="GO:0005829">
    <property type="term" value="C:cytosol"/>
    <property type="evidence" value="ECO:0007669"/>
    <property type="project" value="TreeGrafter"/>
</dbReference>
<dbReference type="Gene3D" id="3.90.226.10">
    <property type="entry name" value="2-enoyl-CoA Hydratase, Chain A, domain 1"/>
    <property type="match status" value="1"/>
</dbReference>
<evidence type="ECO:0000256" key="1">
    <source>
        <dbReference type="ARBA" id="ARBA00001709"/>
    </source>
</evidence>
<dbReference type="EC" id="3.1.2.4" evidence="2"/>
<dbReference type="PANTHER" id="PTHR43176">
    <property type="entry name" value="3-HYDROXYISOBUTYRYL-COA HYDROLASE-RELATED"/>
    <property type="match status" value="1"/>
</dbReference>
<organism evidence="5 6">
    <name type="scientific">Cognatishimia activa</name>
    <dbReference type="NCBI Taxonomy" id="1715691"/>
    <lineage>
        <taxon>Bacteria</taxon>
        <taxon>Pseudomonadati</taxon>
        <taxon>Pseudomonadota</taxon>
        <taxon>Alphaproteobacteria</taxon>
        <taxon>Rhodobacterales</taxon>
        <taxon>Paracoccaceae</taxon>
        <taxon>Cognatishimia</taxon>
    </lineage>
</organism>
<dbReference type="InterPro" id="IPR029045">
    <property type="entry name" value="ClpP/crotonase-like_dom_sf"/>
</dbReference>
<accession>A0A975EPC3</accession>
<dbReference type="CDD" id="cd06558">
    <property type="entry name" value="crotonase-like"/>
    <property type="match status" value="1"/>
</dbReference>
<proteinExistence type="predicted"/>
<dbReference type="EMBL" id="CP060010">
    <property type="protein sequence ID" value="QTN35422.1"/>
    <property type="molecule type" value="Genomic_DNA"/>
</dbReference>
<dbReference type="RefSeq" id="WP_209356127.1">
    <property type="nucleotide sequence ID" value="NZ_CP060010.1"/>
</dbReference>
<evidence type="ECO:0000256" key="2">
    <source>
        <dbReference type="ARBA" id="ARBA00011915"/>
    </source>
</evidence>
<keyword evidence="3" id="KW-0378">Hydrolase</keyword>
<dbReference type="Proteomes" id="UP000665026">
    <property type="component" value="Chromosome"/>
</dbReference>
<dbReference type="PANTHER" id="PTHR43176:SF3">
    <property type="entry name" value="3-HYDROXYISOBUTYRYL-COA HYDROLASE, MITOCHONDRIAL"/>
    <property type="match status" value="1"/>
</dbReference>
<protein>
    <recommendedName>
        <fullName evidence="2">3-hydroxyisobutyryl-CoA hydrolase</fullName>
        <ecNumber evidence="2">3.1.2.4</ecNumber>
    </recommendedName>
</protein>
<reference evidence="5" key="1">
    <citation type="submission" date="2020-07" db="EMBL/GenBank/DDBJ databases">
        <title>Genome sequences of bacteria associated with the marine, planktonic diatom Thalassiosira profunda strain ECT2AJA-044.</title>
        <authorList>
            <person name="Gargas C.B."/>
            <person name="Roberts W.R."/>
            <person name="Alverson A.J."/>
        </authorList>
    </citation>
    <scope>NUCLEOTIDE SEQUENCE</scope>
    <source>
        <strain evidence="5">ECT2AJA-044</strain>
    </source>
</reference>
<dbReference type="SUPFAM" id="SSF52096">
    <property type="entry name" value="ClpP/crotonase"/>
    <property type="match status" value="1"/>
</dbReference>
<dbReference type="KEGG" id="cact:HZ995_13175"/>
<dbReference type="NCBIfam" id="NF004127">
    <property type="entry name" value="PRK05617.1"/>
    <property type="match status" value="1"/>
</dbReference>
<evidence type="ECO:0000313" key="6">
    <source>
        <dbReference type="Proteomes" id="UP000665026"/>
    </source>
</evidence>
<dbReference type="InterPro" id="IPR032259">
    <property type="entry name" value="HIBYL-CoA-H"/>
</dbReference>
<dbReference type="Pfam" id="PF16113">
    <property type="entry name" value="ECH_2"/>
    <property type="match status" value="1"/>
</dbReference>
<name>A0A975EPC3_9RHOB</name>
<feature type="domain" description="Enoyl-CoA hydratase/isomerase" evidence="4">
    <location>
        <begin position="13"/>
        <end position="330"/>
    </location>
</feature>
<evidence type="ECO:0000256" key="3">
    <source>
        <dbReference type="ARBA" id="ARBA00022801"/>
    </source>
</evidence>
<evidence type="ECO:0000313" key="5">
    <source>
        <dbReference type="EMBL" id="QTN35422.1"/>
    </source>
</evidence>
<evidence type="ECO:0000259" key="4">
    <source>
        <dbReference type="Pfam" id="PF16113"/>
    </source>
</evidence>